<gene>
    <name evidence="2" type="ORF">Dsin_014770</name>
</gene>
<feature type="region of interest" description="Disordered" evidence="1">
    <location>
        <begin position="312"/>
        <end position="349"/>
    </location>
</feature>
<name>A0AAE0ANH5_9ROSI</name>
<dbReference type="EMBL" id="JANJYJ010000004">
    <property type="protein sequence ID" value="KAK3220800.1"/>
    <property type="molecule type" value="Genomic_DNA"/>
</dbReference>
<proteinExistence type="predicted"/>
<evidence type="ECO:0000313" key="2">
    <source>
        <dbReference type="EMBL" id="KAK3220800.1"/>
    </source>
</evidence>
<feature type="region of interest" description="Disordered" evidence="1">
    <location>
        <begin position="1"/>
        <end position="41"/>
    </location>
</feature>
<sequence length="603" mass="64332">MKRAASSSKNTEAERTLHSSSDSGLQSQAAQEDCPPVSIPPTSVRKTFRAASNVPAVKVSNLGYGQSCLLGSTKANLYKPIFNHTIPLHQQPNRTNFSGKGSNDIGTSLCSRGVPVIKGINSTLHGSVAASGIWKPIYGAPAKVPVPNLNYFNNNNYAGNLVSHDHGKLLGLGGYGLINGGQTYEALNVRGVGDSTFGDYLIPGESSSTGVNHENDTFLPAMSPSVIGQGNNNNNSAFVVDTVADLQQFGSDITHTQTTESADCPLFPYDHQHQILDLDLLNANFDDNTINPSNDYHPTFDGNLNQKYRLKMKRAASSSKNTEAERTLHSSSDSGLQSQAAQEDCPPVSIPPTSVRKTFRAASNVPAVKVSNLGYGQSCLLGSTKANLYKPIFNHTIPLHQQPNRTNFSGKGSNDIGTSLCSRGVPVIKGINSTLHGSVAASGIWKPIYGAPAKVPVPNLNYFNNNNYAGNLVSHDHGKLLGLGGYGLINGGQTYEALNVRGVGDSTFGDYLIPGESSSTGVNHENDTFLPAMSPSVIGQGNNNNNSAFVVDTVADLQQFGSDITHTQTTESADCPLFPYDHQHQGRDDDFFNLLPNLRQTSI</sequence>
<evidence type="ECO:0000256" key="1">
    <source>
        <dbReference type="SAM" id="MobiDB-lite"/>
    </source>
</evidence>
<reference evidence="2" key="1">
    <citation type="journal article" date="2023" name="Plant J.">
        <title>Genome sequences and population genomics provide insights into the demographic history, inbreeding, and mutation load of two 'living fossil' tree species of Dipteronia.</title>
        <authorList>
            <person name="Feng Y."/>
            <person name="Comes H.P."/>
            <person name="Chen J."/>
            <person name="Zhu S."/>
            <person name="Lu R."/>
            <person name="Zhang X."/>
            <person name="Li P."/>
            <person name="Qiu J."/>
            <person name="Olsen K.M."/>
            <person name="Qiu Y."/>
        </authorList>
    </citation>
    <scope>NUCLEOTIDE SEQUENCE</scope>
    <source>
        <strain evidence="2">NBL</strain>
    </source>
</reference>
<organism evidence="2 3">
    <name type="scientific">Dipteronia sinensis</name>
    <dbReference type="NCBI Taxonomy" id="43782"/>
    <lineage>
        <taxon>Eukaryota</taxon>
        <taxon>Viridiplantae</taxon>
        <taxon>Streptophyta</taxon>
        <taxon>Embryophyta</taxon>
        <taxon>Tracheophyta</taxon>
        <taxon>Spermatophyta</taxon>
        <taxon>Magnoliopsida</taxon>
        <taxon>eudicotyledons</taxon>
        <taxon>Gunneridae</taxon>
        <taxon>Pentapetalae</taxon>
        <taxon>rosids</taxon>
        <taxon>malvids</taxon>
        <taxon>Sapindales</taxon>
        <taxon>Sapindaceae</taxon>
        <taxon>Hippocastanoideae</taxon>
        <taxon>Acereae</taxon>
        <taxon>Dipteronia</taxon>
    </lineage>
</organism>
<comment type="caution">
    <text evidence="2">The sequence shown here is derived from an EMBL/GenBank/DDBJ whole genome shotgun (WGS) entry which is preliminary data.</text>
</comment>
<evidence type="ECO:0000313" key="3">
    <source>
        <dbReference type="Proteomes" id="UP001281410"/>
    </source>
</evidence>
<accession>A0AAE0ANH5</accession>
<dbReference type="Proteomes" id="UP001281410">
    <property type="component" value="Unassembled WGS sequence"/>
</dbReference>
<feature type="compositionally biased region" description="Polar residues" evidence="1">
    <location>
        <begin position="18"/>
        <end position="30"/>
    </location>
</feature>
<keyword evidence="3" id="KW-1185">Reference proteome</keyword>
<dbReference type="AlphaFoldDB" id="A0AAE0ANH5"/>
<feature type="compositionally biased region" description="Polar residues" evidence="1">
    <location>
        <begin position="329"/>
        <end position="341"/>
    </location>
</feature>
<feature type="compositionally biased region" description="Polar residues" evidence="1">
    <location>
        <begin position="1"/>
        <end position="10"/>
    </location>
</feature>
<protein>
    <submittedName>
        <fullName evidence="2">Uncharacterized protein</fullName>
    </submittedName>
</protein>